<comment type="cofactor">
    <cofactor evidence="1">
        <name>Ca(2+)</name>
        <dbReference type="ChEBI" id="CHEBI:29108"/>
    </cofactor>
</comment>
<dbReference type="InterPro" id="IPR013320">
    <property type="entry name" value="ConA-like_dom_sf"/>
</dbReference>
<evidence type="ECO:0000256" key="1">
    <source>
        <dbReference type="ARBA" id="ARBA00001913"/>
    </source>
</evidence>
<name>A0A1M6IX18_9BACT</name>
<keyword evidence="8" id="KW-1185">Reference proteome</keyword>
<dbReference type="InterPro" id="IPR026444">
    <property type="entry name" value="Secre_tail"/>
</dbReference>
<proteinExistence type="predicted"/>
<evidence type="ECO:0000256" key="2">
    <source>
        <dbReference type="ARBA" id="ARBA00022723"/>
    </source>
</evidence>
<dbReference type="NCBIfam" id="TIGR04183">
    <property type="entry name" value="Por_Secre_tail"/>
    <property type="match status" value="1"/>
</dbReference>
<evidence type="ECO:0000313" key="7">
    <source>
        <dbReference type="EMBL" id="SHJ39035.1"/>
    </source>
</evidence>
<organism evidence="7 8">
    <name type="scientific">Tangfeifania diversioriginum</name>
    <dbReference type="NCBI Taxonomy" id="1168035"/>
    <lineage>
        <taxon>Bacteria</taxon>
        <taxon>Pseudomonadati</taxon>
        <taxon>Bacteroidota</taxon>
        <taxon>Bacteroidia</taxon>
        <taxon>Marinilabiliales</taxon>
        <taxon>Prolixibacteraceae</taxon>
        <taxon>Tangfeifania</taxon>
    </lineage>
</organism>
<evidence type="ECO:0000256" key="3">
    <source>
        <dbReference type="ARBA" id="ARBA00022729"/>
    </source>
</evidence>
<reference evidence="7 8" key="1">
    <citation type="submission" date="2016-11" db="EMBL/GenBank/DDBJ databases">
        <authorList>
            <person name="Jaros S."/>
            <person name="Januszkiewicz K."/>
            <person name="Wedrychowicz H."/>
        </authorList>
    </citation>
    <scope>NUCLEOTIDE SEQUENCE [LARGE SCALE GENOMIC DNA]</scope>
    <source>
        <strain evidence="7 8">DSM 27063</strain>
    </source>
</reference>
<dbReference type="Gene3D" id="2.60.120.200">
    <property type="match status" value="3"/>
</dbReference>
<dbReference type="GO" id="GO:0046872">
    <property type="term" value="F:metal ion binding"/>
    <property type="evidence" value="ECO:0007669"/>
    <property type="project" value="UniProtKB-KW"/>
</dbReference>
<dbReference type="PANTHER" id="PTHR19277">
    <property type="entry name" value="PENTRAXIN"/>
    <property type="match status" value="1"/>
</dbReference>
<dbReference type="Pfam" id="PF18962">
    <property type="entry name" value="Por_Secre_tail"/>
    <property type="match status" value="1"/>
</dbReference>
<protein>
    <submittedName>
        <fullName evidence="7">Por secretion system C-terminal sorting domain-containing protein</fullName>
    </submittedName>
</protein>
<dbReference type="RefSeq" id="WP_175552528.1">
    <property type="nucleotide sequence ID" value="NZ_FQZE01000018.1"/>
</dbReference>
<dbReference type="Pfam" id="PF13385">
    <property type="entry name" value="Laminin_G_3"/>
    <property type="match status" value="3"/>
</dbReference>
<feature type="domain" description="LamG-like jellyroll fold" evidence="6">
    <location>
        <begin position="659"/>
        <end position="778"/>
    </location>
</feature>
<feature type="domain" description="LamG-like jellyroll fold" evidence="6">
    <location>
        <begin position="2114"/>
        <end position="2241"/>
    </location>
</feature>
<evidence type="ECO:0000256" key="4">
    <source>
        <dbReference type="ARBA" id="ARBA00022837"/>
    </source>
</evidence>
<keyword evidence="4" id="KW-0106">Calcium</keyword>
<evidence type="ECO:0000259" key="6">
    <source>
        <dbReference type="SMART" id="SM00560"/>
    </source>
</evidence>
<dbReference type="EMBL" id="FQZE01000018">
    <property type="protein sequence ID" value="SHJ39035.1"/>
    <property type="molecule type" value="Genomic_DNA"/>
</dbReference>
<dbReference type="STRING" id="1168035.SAMN05444280_11824"/>
<accession>A0A1M6IX18</accession>
<sequence>MKLQKMPPSWTGLYKTLGIAVCLFFISLGQVHAQRISADKVTMNANDLKNGYIYLKIPIYDDDANDEGITPTSTRAGKIKVNNNTLLRFWSFHGAGDPQGDDDWYWVRAHRTRSDVDVNIYRTSGTDYWKSVSAVTSSYSSSTYTQVDITKDGSTTWAQIRVCLPTWLLDDGTLEVGVSYYVDEDGGADYGETSTSHSFSGLTFPTPSLSSSFSSSPGKYDITATISSTGVYAGYEYSIDGINFSDLNAGSAVIPVNIAETEQTKTVTIRYTLGYCNRTMEKANTIKLPAYPQAKNFTASQLANGNTSVTWNVNTSGLGNSPVTGDQFEIQRADNAEFNNPVSVAKVGYDVARSNYDIIDETSEENLNGTYYYRIRRTKTQNEWGWDLCSTATINFSMAHKKIENASVQLLDGNFSKITWNYDSGNVWTDGSSVIIERYNITNGGVKETITVPADSLPNRSYSEELFQMCNKFTYKIYVKPGSPKYTTQEAISVQGEIVPLESGNLLAINASKGYFSDRTELSWETDGMPIDYFTVKSREYQSGNSFKQIQQITATDGSELYQFNDEQSGPGTVYEYQIVGVTNCADVTIYTDTLYTYGFRTPTGDIYGRVTFESGQAEENVEVRLESEEEGIMGKSTEFDATSPATINNESFFENNTDSFTVQAWIAPDDVIGTRKIFSKPGMAELGMKDGNFYFSVGSQEISSSGSVSEYRAGADFVHVTGVNSGDSLFIYVNGERTDSTLNNETISGNTNQATLGENFTGAIDEVRIWNRPLSAKEVARDYNRYLTGGEKGLIAYWNFNYVTDGNFYDRSYKNSNYNENHGKLNGAVSTDIRIPTSEQLGYKGVTGADGSYSIRAIPYSGNGTVYTIIPRLGIHQFEPEEEVRFIGEGSESFTVNFTDKSSFKVTGTVTYEGGTIPVEGVSFTIDGVVAMGKNGTVLMTDAQGEFEIRVPVGSHEVIARKDNHVFKNSGKITDSYGVDLNYQDEVLGLELTDITKVKYIGRVAGGALQDSYLLGHSLSANNLADGVTVTLTTKNPAYSISSSDTTKVFEHLLPSNNSGEGWPKTNDVTYSQETITIYPNAETGEFVAEVIPEAFTVRVNVPGHDDIPGSGEDLNLTQRLVMNSIVYEYVDSTLVDEVWEKTSYSDTVFYNASQKFIKRYAPTVRIRQLDSRMQELSYFGDTVYYMKTLGGDDVEINLYSNNNYLLGKPVFTQNKSYSLKAEVFEEYKYYAADGTLKEDVAADEVPTRDATVEFTNNLSVAGISEVEADSLGVATYSFIVTDPELTSAVRAISSKIYYGNDENRTSINWDGAFTGIILGSVQSGRDFVTGGPDKVLMVLRDPPGSNSYSYLEKGVTVTESSTYNGSATNTGSELFTQKLGTELITFTGLGAGTIQSATNSTGFTVGVLHEETVGGSNTSESVTTTTTRFQTSGDPSYVGADADVFVGYSTNIAYGSTECVSIIPREKFLKNISAYEVFRDITPLVSDWLLVKQTGLGIAQTFATLFAYPQSHIVDRLLPEMEALRDNFLMQEGEADITTLQNLANAQDTVFYVSRLTPDDPNFGKTNSDVAFNNVPDPDPNDDYNGPSYQVIFPERMDFTRSDTILYLNQSINNWYKQLKANEEAKINAELLQNYSFQGGSPVEYSEAYSTTESSTVKFDIMIGANFKTETDVKIMGSGFKFSIDESLTTTHGGEFADAETESHSKGFVLSESGSDYLSVDVMYENAEGDTGNENPEDDFYPTFIFRTQAGATSCPYEDANVTQYYEPGKHVIDQATKKIEVPEIAVEQDFIENVPSGKGANFVLYLRNNSEIKQNNWFNLKIVDESNPNGAKLYVDGAPIGNGREFLVPAGETLTKTLEVGKGSVMNYDNLKLILQSQCQSDIVDTVNFTVHYTPSCCDVEVEKPGGNWTYNTKLPTVTIDGVDKHYMDIRISGFDVNYDSFNHIKLQYKSSAQSDDGWITLMKYYSDSTLYLDALENGNAEMIDASDAGTIKYTLKMDDLPDQFYDLRAVSVCVINNEAIENISETVSGIKDMYRPRLFGSPQPANGILTIEDDIRLNFNEPIADGLLTKNNFQVTGIRNGAKTDHSVSVSFDGINDFMETEFEKNMANKDITVEMWIKSDAPQDAVLFSQGNINESVEMAITNDNHLQLTVGDNVITSNNAVPFEAGSWAHVAFVFSKTGYITGYYNFSEVISNVFAGTYNGIGNFILGRSISSDNGFFSGYMHNVRVWNKERTSGELQVKSLAKLSGNEPGLFACYPMNAARGDYAEDNARGANMLMNGCIWSTPEGRAIELNGTDSYVRINTGSSAVIKESMDYSIELWFKGAPGQTNATLLSNGRGDGQDLGGSEDLFSIEFDANGKLCFRNNGFVSTVDSNYLDNNWHHLAVNVGRTIGRGQIYIDGNMVNYFSSDELGGIVSAYMYIGARGWYEEGASATLILDNYFEGTIDEVRIWDLYKYEQQIQDYNNVKLNGNEMGLLAYYPFEYYKEWQGLEELDFTLADMKIQADPANAVPDAEANNSAQVSDTPPVKDKGPVSDLEFDFVVNNDALIIYLEESPEKIEKTIVTFTVDGVQDVNGNENSSPITWSAYIDQNMLKWSDPDLMVTKPLDEPLIFTVQAVNKGGAVESFYIENMPSWMKITPSRGTIEPNSSINITFEIDEGLNVGAYNEMIYLTNRDNVSEVLEITVIAKGETPGWTVNPGGFNYNMTVYAKLRINNIFSTDAEDKIAAFADGKCIGVANVEYEERNDMWYAFLTLYSNTTSREGIVFKIWDASTGLVYLADAGISINFANNSTVGTPSVPQIFDAANMVYQNIELTPGWNWISFNVESPALNSLNEVLADMEWDTSNFFKSEAGNLSANYSGVQGKWVEESSIALGNKLMYKVSSSVSQILSLAGNKITPSAESIEVLGNQWNYISYLPAVRMKLDEALAGYDATEEDIIKTQEGFAMYSGNIGWVGSLSYLKPGKGYMLFSNNNTAVTLKYPDSSGSMSEKSGALETEAEYVNRDYAGNMNMVAVTDVEPQENDRILAYLGNDLSSKTTIGYVNYNPRYFITIVGSVNRPVTFELERDGQVIAKTDSNIPFVANSVNGTIDDPVVLRFNRIDDRIYAYPNPLKTEVTISLFTQNTGEVGIKITDITGRTLIEKRGTPVSAGQSVTTIDCSRLTPGLYFARVAVGGNTHVIKIEKQ</sequence>
<dbReference type="InterPro" id="IPR051360">
    <property type="entry name" value="Neuronal_Pentraxin_Related"/>
</dbReference>
<evidence type="ECO:0000256" key="5">
    <source>
        <dbReference type="ARBA" id="ARBA00023157"/>
    </source>
</evidence>
<keyword evidence="5" id="KW-1015">Disulfide bond</keyword>
<keyword evidence="2" id="KW-0479">Metal-binding</keyword>
<dbReference type="Proteomes" id="UP000184050">
    <property type="component" value="Unassembled WGS sequence"/>
</dbReference>
<dbReference type="SUPFAM" id="SSF49899">
    <property type="entry name" value="Concanavalin A-like lectins/glucanases"/>
    <property type="match status" value="3"/>
</dbReference>
<gene>
    <name evidence="7" type="ORF">SAMN05444280_11824</name>
</gene>
<dbReference type="PANTHER" id="PTHR19277:SF125">
    <property type="entry name" value="B6"/>
    <property type="match status" value="1"/>
</dbReference>
<evidence type="ECO:0000313" key="8">
    <source>
        <dbReference type="Proteomes" id="UP000184050"/>
    </source>
</evidence>
<dbReference type="SMART" id="SM00560">
    <property type="entry name" value="LamGL"/>
    <property type="match status" value="2"/>
</dbReference>
<dbReference type="InterPro" id="IPR006558">
    <property type="entry name" value="LamG-like"/>
</dbReference>
<keyword evidence="3" id="KW-0732">Signal</keyword>
<dbReference type="GO" id="GO:0005975">
    <property type="term" value="P:carbohydrate metabolic process"/>
    <property type="evidence" value="ECO:0007669"/>
    <property type="project" value="UniProtKB-ARBA"/>
</dbReference>
<dbReference type="GO" id="GO:0004553">
    <property type="term" value="F:hydrolase activity, hydrolyzing O-glycosyl compounds"/>
    <property type="evidence" value="ECO:0007669"/>
    <property type="project" value="UniProtKB-ARBA"/>
</dbReference>